<dbReference type="EMBL" id="VUJU01007610">
    <property type="protein sequence ID" value="KAF0742961.1"/>
    <property type="molecule type" value="Genomic_DNA"/>
</dbReference>
<name>A0A6G0XRH6_APHCR</name>
<keyword evidence="2" id="KW-1185">Reference proteome</keyword>
<protein>
    <submittedName>
        <fullName evidence="1">Zinc finger MYM-type protein 1-like</fullName>
    </submittedName>
</protein>
<dbReference type="Proteomes" id="UP000478052">
    <property type="component" value="Unassembled WGS sequence"/>
</dbReference>
<dbReference type="AlphaFoldDB" id="A0A6G0XRH6"/>
<comment type="caution">
    <text evidence="1">The sequence shown here is derived from an EMBL/GenBank/DDBJ whole genome shotgun (WGS) entry which is preliminary data.</text>
</comment>
<evidence type="ECO:0000313" key="1">
    <source>
        <dbReference type="EMBL" id="KAF0742961.1"/>
    </source>
</evidence>
<organism evidence="1 2">
    <name type="scientific">Aphis craccivora</name>
    <name type="common">Cowpea aphid</name>
    <dbReference type="NCBI Taxonomy" id="307492"/>
    <lineage>
        <taxon>Eukaryota</taxon>
        <taxon>Metazoa</taxon>
        <taxon>Ecdysozoa</taxon>
        <taxon>Arthropoda</taxon>
        <taxon>Hexapoda</taxon>
        <taxon>Insecta</taxon>
        <taxon>Pterygota</taxon>
        <taxon>Neoptera</taxon>
        <taxon>Paraneoptera</taxon>
        <taxon>Hemiptera</taxon>
        <taxon>Sternorrhyncha</taxon>
        <taxon>Aphidomorpha</taxon>
        <taxon>Aphidoidea</taxon>
        <taxon>Aphididae</taxon>
        <taxon>Aphidini</taxon>
        <taxon>Aphis</taxon>
        <taxon>Aphis</taxon>
    </lineage>
</organism>
<proteinExistence type="predicted"/>
<evidence type="ECO:0000313" key="2">
    <source>
        <dbReference type="Proteomes" id="UP000478052"/>
    </source>
</evidence>
<reference evidence="1 2" key="1">
    <citation type="submission" date="2019-08" db="EMBL/GenBank/DDBJ databases">
        <title>Whole genome of Aphis craccivora.</title>
        <authorList>
            <person name="Voronova N.V."/>
            <person name="Shulinski R.S."/>
            <person name="Bandarenka Y.V."/>
            <person name="Zhorov D.G."/>
            <person name="Warner D."/>
        </authorList>
    </citation>
    <scope>NUCLEOTIDE SEQUENCE [LARGE SCALE GENOMIC DNA]</scope>
    <source>
        <strain evidence="1">180601</strain>
        <tissue evidence="1">Whole Body</tissue>
    </source>
</reference>
<sequence length="122" mass="13746">MEISGNRIMLITNGWLQTDGVFGTFNSCMTRKNIYVVRRKEKKEQEKQFTSKLTKITGFFTALNPVIGKPVKVKWGNCDAILNILKTNDQTLVLPHLAPSSSSCTEIEESNLISDTILDHDE</sequence>
<accession>A0A6G0XRH6</accession>
<gene>
    <name evidence="1" type="ORF">FWK35_00021162</name>
</gene>